<keyword evidence="5 7" id="KW-1133">Transmembrane helix</keyword>
<accession>A0ABP7G2Z5</accession>
<name>A0ABP7G2Z5_9ACTN</name>
<dbReference type="PANTHER" id="PTHR30353:SF0">
    <property type="entry name" value="TRANSMEMBRANE PROTEIN"/>
    <property type="match status" value="1"/>
</dbReference>
<feature type="transmembrane region" description="Helical" evidence="7">
    <location>
        <begin position="169"/>
        <end position="191"/>
    </location>
</feature>
<organism evidence="10 11">
    <name type="scientific">Salinactinospora qingdaonensis</name>
    <dbReference type="NCBI Taxonomy" id="702744"/>
    <lineage>
        <taxon>Bacteria</taxon>
        <taxon>Bacillati</taxon>
        <taxon>Actinomycetota</taxon>
        <taxon>Actinomycetes</taxon>
        <taxon>Streptosporangiales</taxon>
        <taxon>Nocardiopsidaceae</taxon>
        <taxon>Salinactinospora</taxon>
    </lineage>
</organism>
<dbReference type="Pfam" id="PF09335">
    <property type="entry name" value="VTT_dom"/>
    <property type="match status" value="1"/>
</dbReference>
<proteinExistence type="inferred from homology"/>
<comment type="subcellular location">
    <subcellularLocation>
        <location evidence="1 7">Cell membrane</location>
        <topology evidence="1 7">Multi-pass membrane protein</topology>
    </subcellularLocation>
</comment>
<dbReference type="EMBL" id="BAABDD010000019">
    <property type="protein sequence ID" value="GAA3754134.1"/>
    <property type="molecule type" value="Genomic_DNA"/>
</dbReference>
<dbReference type="Proteomes" id="UP001500908">
    <property type="component" value="Unassembled WGS sequence"/>
</dbReference>
<evidence type="ECO:0000313" key="11">
    <source>
        <dbReference type="Proteomes" id="UP001500908"/>
    </source>
</evidence>
<dbReference type="RefSeq" id="WP_344973434.1">
    <property type="nucleotide sequence ID" value="NZ_BAABDD010000019.1"/>
</dbReference>
<dbReference type="InterPro" id="IPR032818">
    <property type="entry name" value="DedA-like"/>
</dbReference>
<keyword evidence="6 7" id="KW-0472">Membrane</keyword>
<protein>
    <submittedName>
        <fullName evidence="10">VTT domain-containing protein</fullName>
    </submittedName>
</protein>
<feature type="region of interest" description="Disordered" evidence="8">
    <location>
        <begin position="206"/>
        <end position="225"/>
    </location>
</feature>
<evidence type="ECO:0000256" key="2">
    <source>
        <dbReference type="ARBA" id="ARBA00010792"/>
    </source>
</evidence>
<evidence type="ECO:0000259" key="9">
    <source>
        <dbReference type="Pfam" id="PF09335"/>
    </source>
</evidence>
<evidence type="ECO:0000256" key="5">
    <source>
        <dbReference type="ARBA" id="ARBA00022989"/>
    </source>
</evidence>
<evidence type="ECO:0000313" key="10">
    <source>
        <dbReference type="EMBL" id="GAA3754134.1"/>
    </source>
</evidence>
<dbReference type="PANTHER" id="PTHR30353">
    <property type="entry name" value="INNER MEMBRANE PROTEIN DEDA-RELATED"/>
    <property type="match status" value="1"/>
</dbReference>
<evidence type="ECO:0000256" key="6">
    <source>
        <dbReference type="ARBA" id="ARBA00023136"/>
    </source>
</evidence>
<evidence type="ECO:0000256" key="3">
    <source>
        <dbReference type="ARBA" id="ARBA00022475"/>
    </source>
</evidence>
<dbReference type="InterPro" id="IPR032816">
    <property type="entry name" value="VTT_dom"/>
</dbReference>
<keyword evidence="4 7" id="KW-0812">Transmembrane</keyword>
<reference evidence="11" key="1">
    <citation type="journal article" date="2019" name="Int. J. Syst. Evol. Microbiol.">
        <title>The Global Catalogue of Microorganisms (GCM) 10K type strain sequencing project: providing services to taxonomists for standard genome sequencing and annotation.</title>
        <authorList>
            <consortium name="The Broad Institute Genomics Platform"/>
            <consortium name="The Broad Institute Genome Sequencing Center for Infectious Disease"/>
            <person name="Wu L."/>
            <person name="Ma J."/>
        </authorList>
    </citation>
    <scope>NUCLEOTIDE SEQUENCE [LARGE SCALE GENOMIC DNA]</scope>
    <source>
        <strain evidence="11">JCM 17137</strain>
    </source>
</reference>
<evidence type="ECO:0000256" key="7">
    <source>
        <dbReference type="RuleBase" id="RU367016"/>
    </source>
</evidence>
<feature type="transmembrane region" description="Helical" evidence="7">
    <location>
        <begin position="55"/>
        <end position="77"/>
    </location>
</feature>
<feature type="transmembrane region" description="Helical" evidence="7">
    <location>
        <begin position="17"/>
        <end position="35"/>
    </location>
</feature>
<feature type="compositionally biased region" description="Low complexity" evidence="8">
    <location>
        <begin position="211"/>
        <end position="225"/>
    </location>
</feature>
<evidence type="ECO:0000256" key="1">
    <source>
        <dbReference type="ARBA" id="ARBA00004651"/>
    </source>
</evidence>
<comment type="caution">
    <text evidence="10">The sequence shown here is derived from an EMBL/GenBank/DDBJ whole genome shotgun (WGS) entry which is preliminary data.</text>
</comment>
<evidence type="ECO:0000256" key="8">
    <source>
        <dbReference type="SAM" id="MobiDB-lite"/>
    </source>
</evidence>
<evidence type="ECO:0000256" key="4">
    <source>
        <dbReference type="ARBA" id="ARBA00022692"/>
    </source>
</evidence>
<keyword evidence="11" id="KW-1185">Reference proteome</keyword>
<gene>
    <name evidence="10" type="ORF">GCM10022402_35990</name>
</gene>
<feature type="transmembrane region" description="Helical" evidence="7">
    <location>
        <begin position="143"/>
        <end position="163"/>
    </location>
</feature>
<sequence>MVEAINELIAAAMGSPWALPALFVVCLLDAFFPVVPSETTVIAGGALAAEGQGHVVVVMALAALGAFVGDHVSYAIGRGLGSRASARLLPGRRGQAALAWAGAALRERGGVMIVALRFVPGGRVATTLTAGTLEYPLRRFSGFAALAALLWALYSGLVGYFAGEVFAGNHLLAVTVGVGFSLAIGVGTEGVRFGLRQRRRGRAASAEQVLSSAASSPGSGEGRAW</sequence>
<feature type="domain" description="VTT" evidence="9">
    <location>
        <begin position="35"/>
        <end position="160"/>
    </location>
</feature>
<keyword evidence="3 7" id="KW-1003">Cell membrane</keyword>
<comment type="similarity">
    <text evidence="2 7">Belongs to the DedA family.</text>
</comment>